<evidence type="ECO:0000313" key="3">
    <source>
        <dbReference type="Proteomes" id="UP000719412"/>
    </source>
</evidence>
<evidence type="ECO:0000256" key="1">
    <source>
        <dbReference type="SAM" id="MobiDB-lite"/>
    </source>
</evidence>
<protein>
    <submittedName>
        <fullName evidence="2">Uncharacterized protein</fullName>
    </submittedName>
</protein>
<feature type="region of interest" description="Disordered" evidence="1">
    <location>
        <begin position="106"/>
        <end position="180"/>
    </location>
</feature>
<dbReference type="EMBL" id="JABDTM020011717">
    <property type="protein sequence ID" value="KAH0820502.1"/>
    <property type="molecule type" value="Genomic_DNA"/>
</dbReference>
<evidence type="ECO:0000313" key="2">
    <source>
        <dbReference type="EMBL" id="KAH0820502.1"/>
    </source>
</evidence>
<comment type="caution">
    <text evidence="2">The sequence shown here is derived from an EMBL/GenBank/DDBJ whole genome shotgun (WGS) entry which is preliminary data.</text>
</comment>
<name>A0A8J6HTT0_TENMO</name>
<accession>A0A8J6HTT0</accession>
<keyword evidence="3" id="KW-1185">Reference proteome</keyword>
<reference evidence="2" key="1">
    <citation type="journal article" date="2020" name="J Insects Food Feed">
        <title>The yellow mealworm (Tenebrio molitor) genome: a resource for the emerging insects as food and feed industry.</title>
        <authorList>
            <person name="Eriksson T."/>
            <person name="Andere A."/>
            <person name="Kelstrup H."/>
            <person name="Emery V."/>
            <person name="Picard C."/>
        </authorList>
    </citation>
    <scope>NUCLEOTIDE SEQUENCE</scope>
    <source>
        <strain evidence="2">Stoneville</strain>
        <tissue evidence="2">Whole head</tissue>
    </source>
</reference>
<sequence>MRKRYQRTITQEAAQNTVNKLETLSKPYATVPKSTTPTTRTRKQTVKALTNPSDLWVCPSRGGRVLRGLMIIVTKSGKKVCVIAVVRINPGTLVVYFAVERIKGGHQTGRASPSAVSPPGTRDAVSSPRSTWTHHPAIIKATGPHHPAPTSTLAGDCSGRARSCPPATQHRKPSDPQCEPYTNQLNNIPVKSSTCVKLFPPPPCGVTQRSVQTLGFLIRGLNEGYIPNNCYAKEIEANGYDMQKIRSREEIEDDMQKNLMTSKPYVPLTSLKCVRVEECTARTQGTTGVGCKRVYAVGGLKNSKSLDVH</sequence>
<dbReference type="AlphaFoldDB" id="A0A8J6HTT0"/>
<proteinExistence type="predicted"/>
<dbReference type="Proteomes" id="UP000719412">
    <property type="component" value="Unassembled WGS sequence"/>
</dbReference>
<gene>
    <name evidence="2" type="ORF">GEV33_002289</name>
</gene>
<reference evidence="2" key="2">
    <citation type="submission" date="2021-08" db="EMBL/GenBank/DDBJ databases">
        <authorList>
            <person name="Eriksson T."/>
        </authorList>
    </citation>
    <scope>NUCLEOTIDE SEQUENCE</scope>
    <source>
        <strain evidence="2">Stoneville</strain>
        <tissue evidence="2">Whole head</tissue>
    </source>
</reference>
<organism evidence="2 3">
    <name type="scientific">Tenebrio molitor</name>
    <name type="common">Yellow mealworm beetle</name>
    <dbReference type="NCBI Taxonomy" id="7067"/>
    <lineage>
        <taxon>Eukaryota</taxon>
        <taxon>Metazoa</taxon>
        <taxon>Ecdysozoa</taxon>
        <taxon>Arthropoda</taxon>
        <taxon>Hexapoda</taxon>
        <taxon>Insecta</taxon>
        <taxon>Pterygota</taxon>
        <taxon>Neoptera</taxon>
        <taxon>Endopterygota</taxon>
        <taxon>Coleoptera</taxon>
        <taxon>Polyphaga</taxon>
        <taxon>Cucujiformia</taxon>
        <taxon>Tenebrionidae</taxon>
        <taxon>Tenebrio</taxon>
    </lineage>
</organism>